<protein>
    <submittedName>
        <fullName evidence="1">Uncharacterized protein</fullName>
    </submittedName>
</protein>
<keyword evidence="2" id="KW-1185">Reference proteome</keyword>
<reference evidence="1" key="1">
    <citation type="submission" date="2009-12" db="EMBL/GenBank/DDBJ databases">
        <authorList>
            <person name="Weinstock G."/>
            <person name="Sodergren E."/>
            <person name="Clifton S."/>
            <person name="Fulton L."/>
            <person name="Fulton B."/>
            <person name="Courtney L."/>
            <person name="Fronick C."/>
            <person name="Harrison M."/>
            <person name="Strong C."/>
            <person name="Farmer C."/>
            <person name="Delahaunty K."/>
            <person name="Markovic C."/>
            <person name="Hall O."/>
            <person name="Minx P."/>
            <person name="Tomlinson C."/>
            <person name="Mitreva M."/>
            <person name="Nelson J."/>
            <person name="Hou S."/>
            <person name="Wollam A."/>
            <person name="Pepin K.H."/>
            <person name="Johnson M."/>
            <person name="Bhonagiri V."/>
            <person name="Nash W.E."/>
            <person name="Warren W."/>
            <person name="Chinwalla A."/>
            <person name="Mardis E.R."/>
            <person name="Wilson R.K."/>
        </authorList>
    </citation>
    <scope>NUCLEOTIDE SEQUENCE [LARGE SCALE GENOMIC DNA]</scope>
    <source>
        <strain evidence="1">DSM 15176</strain>
    </source>
</reference>
<comment type="caution">
    <text evidence="1">The sequence shown here is derived from an EMBL/GenBank/DDBJ whole genome shotgun (WGS) entry which is preliminary data.</text>
</comment>
<gene>
    <name evidence="1" type="ORF">SUBVAR_05844</name>
</gene>
<evidence type="ECO:0000313" key="2">
    <source>
        <dbReference type="Proteomes" id="UP000003438"/>
    </source>
</evidence>
<organism evidence="1 2">
    <name type="scientific">Subdoligranulum variabile DSM 15176</name>
    <dbReference type="NCBI Taxonomy" id="411471"/>
    <lineage>
        <taxon>Bacteria</taxon>
        <taxon>Bacillati</taxon>
        <taxon>Bacillota</taxon>
        <taxon>Clostridia</taxon>
        <taxon>Eubacteriales</taxon>
        <taxon>Oscillospiraceae</taxon>
        <taxon>Subdoligranulum</taxon>
    </lineage>
</organism>
<accession>D1PNC5</accession>
<dbReference type="HOGENOM" id="CLU_3173987_0_0_9"/>
<proteinExistence type="predicted"/>
<sequence length="47" mass="5906">MYKWWMFIPVIVCRISRRALCGCPFRMSSWTYIPMIRRQRRYPTGYK</sequence>
<dbReference type="STRING" id="411471.SUBVAR_05844"/>
<dbReference type="AlphaFoldDB" id="D1PNC5"/>
<name>D1PNC5_9FIRM</name>
<dbReference type="Proteomes" id="UP000003438">
    <property type="component" value="Unassembled WGS sequence"/>
</dbReference>
<dbReference type="EMBL" id="ACBY02000023">
    <property type="protein sequence ID" value="EFB76060.1"/>
    <property type="molecule type" value="Genomic_DNA"/>
</dbReference>
<evidence type="ECO:0000313" key="1">
    <source>
        <dbReference type="EMBL" id="EFB76060.1"/>
    </source>
</evidence>